<name>A0A8S4QP47_9NEOP</name>
<dbReference type="Proteomes" id="UP000838756">
    <property type="component" value="Unassembled WGS sequence"/>
</dbReference>
<protein>
    <submittedName>
        <fullName evidence="1">Jg14053 protein</fullName>
    </submittedName>
</protein>
<organism evidence="1 2">
    <name type="scientific">Pararge aegeria aegeria</name>
    <dbReference type="NCBI Taxonomy" id="348720"/>
    <lineage>
        <taxon>Eukaryota</taxon>
        <taxon>Metazoa</taxon>
        <taxon>Ecdysozoa</taxon>
        <taxon>Arthropoda</taxon>
        <taxon>Hexapoda</taxon>
        <taxon>Insecta</taxon>
        <taxon>Pterygota</taxon>
        <taxon>Neoptera</taxon>
        <taxon>Endopterygota</taxon>
        <taxon>Lepidoptera</taxon>
        <taxon>Glossata</taxon>
        <taxon>Ditrysia</taxon>
        <taxon>Papilionoidea</taxon>
        <taxon>Nymphalidae</taxon>
        <taxon>Satyrinae</taxon>
        <taxon>Satyrini</taxon>
        <taxon>Parargina</taxon>
        <taxon>Pararge</taxon>
    </lineage>
</organism>
<evidence type="ECO:0000313" key="2">
    <source>
        <dbReference type="Proteomes" id="UP000838756"/>
    </source>
</evidence>
<comment type="caution">
    <text evidence="1">The sequence shown here is derived from an EMBL/GenBank/DDBJ whole genome shotgun (WGS) entry which is preliminary data.</text>
</comment>
<dbReference type="EMBL" id="CAKXAJ010014941">
    <property type="protein sequence ID" value="CAH2216314.1"/>
    <property type="molecule type" value="Genomic_DNA"/>
</dbReference>
<gene>
    <name evidence="1" type="primary">jg14053</name>
    <name evidence="1" type="ORF">PAEG_LOCUS4364</name>
</gene>
<reference evidence="1" key="1">
    <citation type="submission" date="2022-03" db="EMBL/GenBank/DDBJ databases">
        <authorList>
            <person name="Lindestad O."/>
        </authorList>
    </citation>
    <scope>NUCLEOTIDE SEQUENCE</scope>
</reference>
<dbReference type="OrthoDB" id="10506931at2759"/>
<evidence type="ECO:0000313" key="1">
    <source>
        <dbReference type="EMBL" id="CAH2216314.1"/>
    </source>
</evidence>
<proteinExistence type="predicted"/>
<dbReference type="AlphaFoldDB" id="A0A8S4QP47"/>
<keyword evidence="2" id="KW-1185">Reference proteome</keyword>
<accession>A0A8S4QP47</accession>
<sequence>MSLVICQGTHSAILGSMASASVSYESCGARCVRSAYAKRTALFTRAAAATETSRQHTRLSQTTHSCDSEAQRGSCIAHLNATLMSESV</sequence>